<evidence type="ECO:0000313" key="1">
    <source>
        <dbReference type="EMBL" id="AOM80057.1"/>
    </source>
</evidence>
<dbReference type="EMBL" id="CP017141">
    <property type="protein sequence ID" value="AOM80057.1"/>
    <property type="molecule type" value="Genomic_DNA"/>
</dbReference>
<dbReference type="OrthoDB" id="1495824at2"/>
<evidence type="ECO:0000313" key="2">
    <source>
        <dbReference type="Proteomes" id="UP000094313"/>
    </source>
</evidence>
<proteinExistence type="predicted"/>
<organism evidence="1 2">
    <name type="scientific">Pedobacter steynii</name>
    <dbReference type="NCBI Taxonomy" id="430522"/>
    <lineage>
        <taxon>Bacteria</taxon>
        <taxon>Pseudomonadati</taxon>
        <taxon>Bacteroidota</taxon>
        <taxon>Sphingobacteriia</taxon>
        <taxon>Sphingobacteriales</taxon>
        <taxon>Sphingobacteriaceae</taxon>
        <taxon>Pedobacter</taxon>
    </lineage>
</organism>
<keyword evidence="2" id="KW-1185">Reference proteome</keyword>
<name>A0A1D7QN23_9SPHI</name>
<dbReference type="InterPro" id="IPR058238">
    <property type="entry name" value="Lant_leader_dom"/>
</dbReference>
<gene>
    <name evidence="1" type="ORF">BFS30_24575</name>
</gene>
<dbReference type="NCBIfam" id="NF038153">
    <property type="entry name" value="lant_leader_L1a"/>
    <property type="match status" value="1"/>
</dbReference>
<accession>A0A1D7QN23</accession>
<dbReference type="AlphaFoldDB" id="A0A1D7QN23"/>
<protein>
    <submittedName>
        <fullName evidence="1">Uncharacterized protein</fullName>
    </submittedName>
</protein>
<dbReference type="Proteomes" id="UP000094313">
    <property type="component" value="Chromosome"/>
</dbReference>
<sequence length="65" mass="6945">MKKKHLKLNPLDLQKETIARLTTEMITGGGPVTIIGSSCWNSCQPTCTLDGTKASQYVSNCCATG</sequence>
<reference evidence="1 2" key="1">
    <citation type="submission" date="2016-08" db="EMBL/GenBank/DDBJ databases">
        <authorList>
            <person name="Seilhamer J.J."/>
        </authorList>
    </citation>
    <scope>NUCLEOTIDE SEQUENCE [LARGE SCALE GENOMIC DNA]</scope>
    <source>
        <strain evidence="1 2">DX4</strain>
    </source>
</reference>
<dbReference type="RefSeq" id="WP_069381719.1">
    <property type="nucleotide sequence ID" value="NZ_CP017141.1"/>
</dbReference>
<dbReference type="KEGG" id="psty:BFS30_24575"/>